<evidence type="ECO:0000256" key="8">
    <source>
        <dbReference type="ARBA" id="ARBA00023102"/>
    </source>
</evidence>
<comment type="similarity">
    <text evidence="11">Belongs to the tetrahydrofolate dehydrogenase/cyclohydrolase family.</text>
</comment>
<accession>A0AAU6WDH7</accession>
<evidence type="ECO:0000256" key="6">
    <source>
        <dbReference type="ARBA" id="ARBA00022857"/>
    </source>
</evidence>
<dbReference type="HAMAP" id="MF_01576">
    <property type="entry name" value="THF_DHG_CYH"/>
    <property type="match status" value="1"/>
</dbReference>
<dbReference type="InterPro" id="IPR036291">
    <property type="entry name" value="NAD(P)-bd_dom_sf"/>
</dbReference>
<dbReference type="GO" id="GO:0004488">
    <property type="term" value="F:methylenetetrahydrofolate dehydrogenase (NADP+) activity"/>
    <property type="evidence" value="ECO:0007669"/>
    <property type="project" value="UniProtKB-UniRule"/>
</dbReference>
<keyword evidence="8 11" id="KW-0368">Histidine biosynthesis</keyword>
<protein>
    <recommendedName>
        <fullName evidence="11">Bifunctional protein FolD</fullName>
    </recommendedName>
    <domain>
        <recommendedName>
            <fullName evidence="11">Methylenetetrahydrofolate dehydrogenase</fullName>
            <ecNumber evidence="11">1.5.1.5</ecNumber>
        </recommendedName>
    </domain>
    <domain>
        <recommendedName>
            <fullName evidence="11">Methenyltetrahydrofolate cyclohydrolase</fullName>
            <ecNumber evidence="11">3.5.4.9</ecNumber>
        </recommendedName>
    </domain>
</protein>
<dbReference type="Proteomes" id="UP001486888">
    <property type="component" value="Chromosome"/>
</dbReference>
<comment type="catalytic activity">
    <reaction evidence="11">
        <text>(6R)-5,10-methylene-5,6,7,8-tetrahydrofolate + NADP(+) = (6R)-5,10-methenyltetrahydrofolate + NADPH</text>
        <dbReference type="Rhea" id="RHEA:22812"/>
        <dbReference type="ChEBI" id="CHEBI:15636"/>
        <dbReference type="ChEBI" id="CHEBI:57455"/>
        <dbReference type="ChEBI" id="CHEBI:57783"/>
        <dbReference type="ChEBI" id="CHEBI:58349"/>
        <dbReference type="EC" id="1.5.1.5"/>
    </reaction>
</comment>
<dbReference type="KEGG" id="gey:QMQ05_15590"/>
<keyword evidence="2 11" id="KW-0554">One-carbon metabolism</keyword>
<evidence type="ECO:0000256" key="10">
    <source>
        <dbReference type="ARBA" id="ARBA00023268"/>
    </source>
</evidence>
<dbReference type="GO" id="GO:0004477">
    <property type="term" value="F:methenyltetrahydrofolate cyclohydrolase activity"/>
    <property type="evidence" value="ECO:0007669"/>
    <property type="project" value="UniProtKB-UniRule"/>
</dbReference>
<dbReference type="InterPro" id="IPR000672">
    <property type="entry name" value="THF_DH/CycHdrlase"/>
</dbReference>
<evidence type="ECO:0000259" key="12">
    <source>
        <dbReference type="Pfam" id="PF00763"/>
    </source>
</evidence>
<dbReference type="RefSeq" id="WP_345471504.1">
    <property type="nucleotide sequence ID" value="NZ_CP125942.1"/>
</dbReference>
<dbReference type="EMBL" id="CP125942">
    <property type="protein sequence ID" value="XAO45739.1"/>
    <property type="molecule type" value="Genomic_DNA"/>
</dbReference>
<reference evidence="14 15" key="1">
    <citation type="submission" date="2023-05" db="EMBL/GenBank/DDBJ databases">
        <title>Glutamicibacter sp. B1, complete genome.</title>
        <authorList>
            <person name="Long Y.H."/>
            <person name="Fang T."/>
            <person name="Li X.Y."/>
        </authorList>
    </citation>
    <scope>NUCLEOTIDE SEQUENCE [LARGE SCALE GENOMIC DNA]</scope>
    <source>
        <strain evidence="14 15">B1</strain>
    </source>
</reference>
<evidence type="ECO:0000259" key="13">
    <source>
        <dbReference type="Pfam" id="PF02882"/>
    </source>
</evidence>
<dbReference type="GO" id="GO:0009086">
    <property type="term" value="P:methionine biosynthetic process"/>
    <property type="evidence" value="ECO:0007669"/>
    <property type="project" value="UniProtKB-KW"/>
</dbReference>
<dbReference type="AlphaFoldDB" id="A0AAU6WDH7"/>
<keyword evidence="5 11" id="KW-0378">Hydrolase</keyword>
<comment type="catalytic activity">
    <reaction evidence="11">
        <text>(6R)-5,10-methenyltetrahydrofolate + H2O = (6R)-10-formyltetrahydrofolate + H(+)</text>
        <dbReference type="Rhea" id="RHEA:23700"/>
        <dbReference type="ChEBI" id="CHEBI:15377"/>
        <dbReference type="ChEBI" id="CHEBI:15378"/>
        <dbReference type="ChEBI" id="CHEBI:57455"/>
        <dbReference type="ChEBI" id="CHEBI:195366"/>
        <dbReference type="EC" id="3.5.4.9"/>
    </reaction>
</comment>
<feature type="binding site" evidence="11">
    <location>
        <position position="230"/>
    </location>
    <ligand>
        <name>NADP(+)</name>
        <dbReference type="ChEBI" id="CHEBI:58349"/>
    </ligand>
</feature>
<dbReference type="PANTHER" id="PTHR48099">
    <property type="entry name" value="C-1-TETRAHYDROFOLATE SYNTHASE, CYTOPLASMIC-RELATED"/>
    <property type="match status" value="1"/>
</dbReference>
<dbReference type="Gene3D" id="3.40.50.720">
    <property type="entry name" value="NAD(P)-binding Rossmann-like Domain"/>
    <property type="match status" value="1"/>
</dbReference>
<keyword evidence="7 11" id="KW-0560">Oxidoreductase</keyword>
<dbReference type="Pfam" id="PF02882">
    <property type="entry name" value="THF_DHG_CYH_C"/>
    <property type="match status" value="1"/>
</dbReference>
<evidence type="ECO:0000313" key="15">
    <source>
        <dbReference type="Proteomes" id="UP001486888"/>
    </source>
</evidence>
<dbReference type="GO" id="GO:0005829">
    <property type="term" value="C:cytosol"/>
    <property type="evidence" value="ECO:0007669"/>
    <property type="project" value="TreeGrafter"/>
</dbReference>
<dbReference type="PRINTS" id="PR00085">
    <property type="entry name" value="THFDHDRGNASE"/>
</dbReference>
<evidence type="ECO:0000313" key="14">
    <source>
        <dbReference type="EMBL" id="XAO45739.1"/>
    </source>
</evidence>
<dbReference type="InterPro" id="IPR020631">
    <property type="entry name" value="THF_DH/CycHdrlase_NAD-bd_dom"/>
</dbReference>
<dbReference type="InterPro" id="IPR046346">
    <property type="entry name" value="Aminoacid_DH-like_N_sf"/>
</dbReference>
<evidence type="ECO:0000256" key="1">
    <source>
        <dbReference type="ARBA" id="ARBA00004777"/>
    </source>
</evidence>
<evidence type="ECO:0000256" key="3">
    <source>
        <dbReference type="ARBA" id="ARBA00022605"/>
    </source>
</evidence>
<keyword evidence="9 11" id="KW-0486">Methionine biosynthesis</keyword>
<dbReference type="EC" id="1.5.1.5" evidence="11"/>
<evidence type="ECO:0000256" key="11">
    <source>
        <dbReference type="HAMAP-Rule" id="MF_01576"/>
    </source>
</evidence>
<name>A0AAU6WDH7_9MICC</name>
<keyword evidence="3 11" id="KW-0028">Amino-acid biosynthesis</keyword>
<dbReference type="EC" id="3.5.4.9" evidence="11"/>
<evidence type="ECO:0000256" key="7">
    <source>
        <dbReference type="ARBA" id="ARBA00023002"/>
    </source>
</evidence>
<evidence type="ECO:0000256" key="5">
    <source>
        <dbReference type="ARBA" id="ARBA00022801"/>
    </source>
</evidence>
<dbReference type="GO" id="GO:0000105">
    <property type="term" value="P:L-histidine biosynthetic process"/>
    <property type="evidence" value="ECO:0007669"/>
    <property type="project" value="UniProtKB-KW"/>
</dbReference>
<feature type="domain" description="Tetrahydrofolate dehydrogenase/cyclohydrolase catalytic" evidence="12">
    <location>
        <begin position="7"/>
        <end position="119"/>
    </location>
</feature>
<comment type="subunit">
    <text evidence="11">Homodimer.</text>
</comment>
<dbReference type="Pfam" id="PF00763">
    <property type="entry name" value="THF_DHG_CYH"/>
    <property type="match status" value="1"/>
</dbReference>
<feature type="binding site" evidence="11">
    <location>
        <begin position="164"/>
        <end position="166"/>
    </location>
    <ligand>
        <name>NADP(+)</name>
        <dbReference type="ChEBI" id="CHEBI:58349"/>
    </ligand>
</feature>
<organism evidence="14 15">
    <name type="scientific">Glutamicibacter ectropisis</name>
    <dbReference type="NCBI Taxonomy" id="3046593"/>
    <lineage>
        <taxon>Bacteria</taxon>
        <taxon>Bacillati</taxon>
        <taxon>Actinomycetota</taxon>
        <taxon>Actinomycetes</taxon>
        <taxon>Micrococcales</taxon>
        <taxon>Micrococcaceae</taxon>
        <taxon>Glutamicibacter</taxon>
    </lineage>
</organism>
<dbReference type="GO" id="GO:0035999">
    <property type="term" value="P:tetrahydrofolate interconversion"/>
    <property type="evidence" value="ECO:0007669"/>
    <property type="project" value="UniProtKB-UniRule"/>
</dbReference>
<keyword evidence="4 11" id="KW-0658">Purine biosynthesis</keyword>
<dbReference type="PANTHER" id="PTHR48099:SF5">
    <property type="entry name" value="C-1-TETRAHYDROFOLATE SYNTHASE, CYTOPLASMIC"/>
    <property type="match status" value="1"/>
</dbReference>
<proteinExistence type="inferred from homology"/>
<keyword evidence="15" id="KW-1185">Reference proteome</keyword>
<keyword evidence="10 11" id="KW-0511">Multifunctional enzyme</keyword>
<evidence type="ECO:0000256" key="2">
    <source>
        <dbReference type="ARBA" id="ARBA00022563"/>
    </source>
</evidence>
<comment type="caution">
    <text evidence="11">Lacks conserved residue(s) required for the propagation of feature annotation.</text>
</comment>
<evidence type="ECO:0000256" key="9">
    <source>
        <dbReference type="ARBA" id="ARBA00023167"/>
    </source>
</evidence>
<feature type="domain" description="Tetrahydrofolate dehydrogenase/cyclohydrolase NAD(P)-binding" evidence="13">
    <location>
        <begin position="138"/>
        <end position="279"/>
    </location>
</feature>
<dbReference type="GO" id="GO:0006164">
    <property type="term" value="P:purine nucleotide biosynthetic process"/>
    <property type="evidence" value="ECO:0007669"/>
    <property type="project" value="UniProtKB-KW"/>
</dbReference>
<evidence type="ECO:0000256" key="4">
    <source>
        <dbReference type="ARBA" id="ARBA00022755"/>
    </source>
</evidence>
<dbReference type="InterPro" id="IPR020630">
    <property type="entry name" value="THF_DH/CycHdrlase_cat_dom"/>
</dbReference>
<keyword evidence="6 11" id="KW-0521">NADP</keyword>
<sequence length="295" mass="31032">MTARRLGGKPVADEIRARTAHLVQDLNRDGFTAKLAVVMATGNEATAWYVRSIERAAAQQGVDCQVLQMPEASQDQLAAAITALNNDESVHGIILQTPLPEGVDTAVLVQLIDPAKDIDGANPLSLGRLSVGQPAFAPATARSVIEILEHYRIPLSGQHVAVVGRSAVVGKPLAQLLLQRDATVSVCHSRTSKLADFTKAAAVTVMAVGRANLLTSQEVADSSVVIDVGTNVDEDGQLVGDVHAASVQPKVRALSPVPGGVGTVTTALLIWHTVQAAAKVCESIMWRGEPMATRR</sequence>
<dbReference type="SUPFAM" id="SSF51735">
    <property type="entry name" value="NAD(P)-binding Rossmann-fold domains"/>
    <property type="match status" value="1"/>
</dbReference>
<comment type="pathway">
    <text evidence="1 11">One-carbon metabolism; tetrahydrofolate interconversion.</text>
</comment>
<dbReference type="SUPFAM" id="SSF53223">
    <property type="entry name" value="Aminoacid dehydrogenase-like, N-terminal domain"/>
    <property type="match status" value="1"/>
</dbReference>
<comment type="function">
    <text evidence="11">Catalyzes the oxidation of 5,10-methylenetetrahydrofolate to 5,10-methenyltetrahydrofolate and then the hydrolysis of 5,10-methenyltetrahydrofolate to 10-formyltetrahydrofolate.</text>
</comment>
<dbReference type="Gene3D" id="3.40.50.10860">
    <property type="entry name" value="Leucine Dehydrogenase, chain A, domain 1"/>
    <property type="match status" value="1"/>
</dbReference>
<gene>
    <name evidence="11" type="primary">folD</name>
    <name evidence="14" type="ORF">QMQ05_15590</name>
</gene>
<dbReference type="CDD" id="cd01080">
    <property type="entry name" value="NAD_bind_m-THF_DH_Cyclohyd"/>
    <property type="match status" value="1"/>
</dbReference>